<evidence type="ECO:0000313" key="3">
    <source>
        <dbReference type="Proteomes" id="UP000222075"/>
    </source>
</evidence>
<name>A0A0K1LRV6_9CAUD</name>
<proteinExistence type="predicted"/>
<gene>
    <name evidence="2" type="ORF">MADRUGA_16</name>
</gene>
<evidence type="ECO:0000313" key="2">
    <source>
        <dbReference type="EMBL" id="AKU45306.1"/>
    </source>
</evidence>
<organism evidence="2 3">
    <name type="scientific">Mycobacterium phage Madruga</name>
    <dbReference type="NCBI Taxonomy" id="1675552"/>
    <lineage>
        <taxon>Viruses</taxon>
        <taxon>Duplodnaviria</taxon>
        <taxon>Heunggongvirae</taxon>
        <taxon>Uroviricota</taxon>
        <taxon>Caudoviricetes</taxon>
        <taxon>Patiencevirus</taxon>
        <taxon>Patiencevirus patience</taxon>
    </lineage>
</organism>
<sequence>MAKRPYVMTPARKAALRKAQLASAKARKGKRKAGTRRYYSSNPHKRGIGVAGLKKNTVPYARINQKSGTIGVNSGTIIPFTGKRISFGGYVRVENRTKPISAAQTKIANKIARKGSKPGAVRSWFNDNVIVQSPAVRANVGGAQVRLGTSRSAGSTVIVRKGSHKTVQKKSVAGVRKYDRRMKTIAGQQVKKKKKRPQRRG</sequence>
<feature type="region of interest" description="Disordered" evidence="1">
    <location>
        <begin position="23"/>
        <end position="46"/>
    </location>
</feature>
<reference evidence="2 3" key="1">
    <citation type="journal article" date="2016" name="BMC Microbiol.">
        <title>Characterization of mycobacteria and mycobacteriophages isolated from compost at the Sao Paulo Zoo Park Foundation in Brazil and creation of the new mycobacteriophage Cluster U.</title>
        <authorList>
            <person name="Lima-Junior J.D."/>
            <person name="Viana-Niero C."/>
            <person name="Conde Oliveira D.V."/>
            <person name="Machado G.E."/>
            <person name="Rabello M.C."/>
            <person name="Martins-Junior J."/>
            <person name="Martins L.F."/>
            <person name="Digiampietri L.A."/>
            <person name="da Silva A.M."/>
            <person name="Setubal J.C."/>
            <person name="Russell D.A."/>
            <person name="Jacobs-Sera D."/>
            <person name="Pope W.H."/>
            <person name="Hatfull G.F."/>
            <person name="Leao S.C."/>
        </authorList>
    </citation>
    <scope>NUCLEOTIDE SEQUENCE [LARGE SCALE GENOMIC DNA]</scope>
</reference>
<dbReference type="Proteomes" id="UP000222075">
    <property type="component" value="Segment"/>
</dbReference>
<evidence type="ECO:0000256" key="1">
    <source>
        <dbReference type="SAM" id="MobiDB-lite"/>
    </source>
</evidence>
<evidence type="ECO:0008006" key="4">
    <source>
        <dbReference type="Google" id="ProtNLM"/>
    </source>
</evidence>
<feature type="compositionally biased region" description="Basic residues" evidence="1">
    <location>
        <begin position="25"/>
        <end position="35"/>
    </location>
</feature>
<accession>A0A0K1LRV6</accession>
<protein>
    <recommendedName>
        <fullName evidence="4">Capsid maturation protease</fullName>
    </recommendedName>
</protein>
<dbReference type="EMBL" id="KR997933">
    <property type="protein sequence ID" value="AKU45306.1"/>
    <property type="molecule type" value="Genomic_DNA"/>
</dbReference>